<keyword evidence="4" id="KW-0067">ATP-binding</keyword>
<dbReference type="PROSITE" id="PS50011">
    <property type="entry name" value="PROTEIN_KINASE_DOM"/>
    <property type="match status" value="1"/>
</dbReference>
<keyword evidence="5" id="KW-1133">Transmembrane helix</keyword>
<dbReference type="Pfam" id="PF07714">
    <property type="entry name" value="PK_Tyr_Ser-Thr"/>
    <property type="match status" value="1"/>
</dbReference>
<dbReference type="PROSITE" id="PS00108">
    <property type="entry name" value="PROTEIN_KINASE_ST"/>
    <property type="match status" value="1"/>
</dbReference>
<dbReference type="PANTHER" id="PTHR47973">
    <property type="entry name" value="CYSTEINE-RICH RECEPTOR-LIKE PROTEIN KINASE 3"/>
    <property type="match status" value="1"/>
</dbReference>
<evidence type="ECO:0000313" key="8">
    <source>
        <dbReference type="Proteomes" id="UP001165190"/>
    </source>
</evidence>
<dbReference type="Proteomes" id="UP001165190">
    <property type="component" value="Unassembled WGS sequence"/>
</dbReference>
<dbReference type="InterPro" id="IPR001245">
    <property type="entry name" value="Ser-Thr/Tyr_kinase_cat_dom"/>
</dbReference>
<keyword evidence="3" id="KW-0418">Kinase</keyword>
<organism evidence="7 8">
    <name type="scientific">Hibiscus trionum</name>
    <name type="common">Flower of an hour</name>
    <dbReference type="NCBI Taxonomy" id="183268"/>
    <lineage>
        <taxon>Eukaryota</taxon>
        <taxon>Viridiplantae</taxon>
        <taxon>Streptophyta</taxon>
        <taxon>Embryophyta</taxon>
        <taxon>Tracheophyta</taxon>
        <taxon>Spermatophyta</taxon>
        <taxon>Magnoliopsida</taxon>
        <taxon>eudicotyledons</taxon>
        <taxon>Gunneridae</taxon>
        <taxon>Pentapetalae</taxon>
        <taxon>rosids</taxon>
        <taxon>malvids</taxon>
        <taxon>Malvales</taxon>
        <taxon>Malvaceae</taxon>
        <taxon>Malvoideae</taxon>
        <taxon>Hibiscus</taxon>
    </lineage>
</organism>
<reference evidence="7" key="1">
    <citation type="submission" date="2023-05" db="EMBL/GenBank/DDBJ databases">
        <title>Genome and transcriptome analyses reveal genes involved in the formation of fine ridges on petal epidermal cells in Hibiscus trionum.</title>
        <authorList>
            <person name="Koshimizu S."/>
            <person name="Masuda S."/>
            <person name="Ishii T."/>
            <person name="Shirasu K."/>
            <person name="Hoshino A."/>
            <person name="Arita M."/>
        </authorList>
    </citation>
    <scope>NUCLEOTIDE SEQUENCE</scope>
    <source>
        <strain evidence="7">Hamamatsu line</strain>
    </source>
</reference>
<dbReference type="InterPro" id="IPR008271">
    <property type="entry name" value="Ser/Thr_kinase_AS"/>
</dbReference>
<sequence length="114" mass="12989">MSILLERKRVDSFSSYLIEHEAVPHIVHRDIKASNILVDENFHPKIGDSGLAIGYLAPEYALLGQLTKKADVDSFGVLLLGILKLVIYLWMRIFILKSEIPDLQLDIWPQSMPF</sequence>
<keyword evidence="5" id="KW-0472">Membrane</keyword>
<dbReference type="OrthoDB" id="4062651at2759"/>
<keyword evidence="8" id="KW-1185">Reference proteome</keyword>
<evidence type="ECO:0000256" key="3">
    <source>
        <dbReference type="ARBA" id="ARBA00022777"/>
    </source>
</evidence>
<dbReference type="SUPFAM" id="SSF56112">
    <property type="entry name" value="Protein kinase-like (PK-like)"/>
    <property type="match status" value="1"/>
</dbReference>
<evidence type="ECO:0000256" key="4">
    <source>
        <dbReference type="ARBA" id="ARBA00022840"/>
    </source>
</evidence>
<gene>
    <name evidence="7" type="ORF">HRI_000256100</name>
</gene>
<dbReference type="AlphaFoldDB" id="A0A9W7LIA9"/>
<feature type="domain" description="Protein kinase" evidence="6">
    <location>
        <begin position="1"/>
        <end position="114"/>
    </location>
</feature>
<name>A0A9W7LIA9_HIBTR</name>
<comment type="caution">
    <text evidence="7">The sequence shown here is derived from an EMBL/GenBank/DDBJ whole genome shotgun (WGS) entry which is preliminary data.</text>
</comment>
<dbReference type="InterPro" id="IPR000719">
    <property type="entry name" value="Prot_kinase_dom"/>
</dbReference>
<proteinExistence type="predicted"/>
<dbReference type="GO" id="GO:0005524">
    <property type="term" value="F:ATP binding"/>
    <property type="evidence" value="ECO:0007669"/>
    <property type="project" value="UniProtKB-KW"/>
</dbReference>
<keyword evidence="1" id="KW-0808">Transferase</keyword>
<protein>
    <recommendedName>
        <fullName evidence="6">Protein kinase domain-containing protein</fullName>
    </recommendedName>
</protein>
<dbReference type="InterPro" id="IPR011009">
    <property type="entry name" value="Kinase-like_dom_sf"/>
</dbReference>
<evidence type="ECO:0000259" key="6">
    <source>
        <dbReference type="PROSITE" id="PS50011"/>
    </source>
</evidence>
<evidence type="ECO:0000256" key="2">
    <source>
        <dbReference type="ARBA" id="ARBA00022741"/>
    </source>
</evidence>
<accession>A0A9W7LIA9</accession>
<feature type="transmembrane region" description="Helical" evidence="5">
    <location>
        <begin position="75"/>
        <end position="95"/>
    </location>
</feature>
<evidence type="ECO:0000313" key="7">
    <source>
        <dbReference type="EMBL" id="GMI65868.1"/>
    </source>
</evidence>
<evidence type="ECO:0000256" key="1">
    <source>
        <dbReference type="ARBA" id="ARBA00022679"/>
    </source>
</evidence>
<keyword evidence="2" id="KW-0547">Nucleotide-binding</keyword>
<evidence type="ECO:0000256" key="5">
    <source>
        <dbReference type="SAM" id="Phobius"/>
    </source>
</evidence>
<dbReference type="InterPro" id="IPR052059">
    <property type="entry name" value="CR_Ser/Thr_kinase"/>
</dbReference>
<dbReference type="Gene3D" id="1.10.510.10">
    <property type="entry name" value="Transferase(Phosphotransferase) domain 1"/>
    <property type="match status" value="1"/>
</dbReference>
<keyword evidence="5" id="KW-0812">Transmembrane</keyword>
<dbReference type="EMBL" id="BSYR01000003">
    <property type="protein sequence ID" value="GMI65868.1"/>
    <property type="molecule type" value="Genomic_DNA"/>
</dbReference>
<dbReference type="GO" id="GO:0004672">
    <property type="term" value="F:protein kinase activity"/>
    <property type="evidence" value="ECO:0007669"/>
    <property type="project" value="InterPro"/>
</dbReference>